<protein>
    <recommendedName>
        <fullName evidence="2">Mannosyl-glycoprotein endo-beta-N-acetylglucosamidase-like domain-containing protein</fullName>
    </recommendedName>
</protein>
<keyword evidence="1" id="KW-0378">Hydrolase</keyword>
<evidence type="ECO:0000313" key="3">
    <source>
        <dbReference type="EMBL" id="KKB53335.1"/>
    </source>
</evidence>
<dbReference type="SMART" id="SM00047">
    <property type="entry name" value="LYZ2"/>
    <property type="match status" value="1"/>
</dbReference>
<sequence>MPILIATVGISIDTLAHRQIKQLFTMLKQEFIKQYLFPAQKAGECFGINPVVILAQSAIETGWGESTLAKEYNNFFGITAYGRPNAFWKGKKTDLSENGGHVSLWFRTYESAEDSFMDFARLIHTGYPVAASLSAHPSAYAKEIAYSKYISEVNGDNRAAYQRMLVSICRTIERLIINL</sequence>
<gene>
    <name evidence="3" type="ORF">HMPREF1535_03563</name>
</gene>
<dbReference type="Proteomes" id="UP000033047">
    <property type="component" value="Unassembled WGS sequence"/>
</dbReference>
<evidence type="ECO:0000313" key="4">
    <source>
        <dbReference type="Proteomes" id="UP000033047"/>
    </source>
</evidence>
<dbReference type="Gene3D" id="1.10.530.10">
    <property type="match status" value="1"/>
</dbReference>
<dbReference type="InterPro" id="IPR051056">
    <property type="entry name" value="Glycosyl_Hydrolase_73"/>
</dbReference>
<dbReference type="PATRIC" id="fig|927665.4.peg.3664"/>
<dbReference type="STRING" id="927665.HMPREF1535_03563"/>
<organism evidence="3 4">
    <name type="scientific">Parabacteroides goldsteinii DSM 19448 = WAL 12034</name>
    <dbReference type="NCBI Taxonomy" id="927665"/>
    <lineage>
        <taxon>Bacteria</taxon>
        <taxon>Pseudomonadati</taxon>
        <taxon>Bacteroidota</taxon>
        <taxon>Bacteroidia</taxon>
        <taxon>Bacteroidales</taxon>
        <taxon>Tannerellaceae</taxon>
        <taxon>Parabacteroides</taxon>
    </lineage>
</organism>
<dbReference type="PANTHER" id="PTHR33308">
    <property type="entry name" value="PEPTIDOGLYCAN HYDROLASE FLGJ"/>
    <property type="match status" value="1"/>
</dbReference>
<dbReference type="HOGENOM" id="CLU_013771_0_2_10"/>
<dbReference type="GO" id="GO:0004040">
    <property type="term" value="F:amidase activity"/>
    <property type="evidence" value="ECO:0007669"/>
    <property type="project" value="InterPro"/>
</dbReference>
<dbReference type="PANTHER" id="PTHR33308:SF9">
    <property type="entry name" value="PEPTIDOGLYCAN HYDROLASE FLGJ"/>
    <property type="match status" value="1"/>
</dbReference>
<dbReference type="AlphaFoldDB" id="A0A0F5J768"/>
<accession>A0A0F5J768</accession>
<dbReference type="EMBL" id="AQHV01000015">
    <property type="protein sequence ID" value="KKB53335.1"/>
    <property type="molecule type" value="Genomic_DNA"/>
</dbReference>
<name>A0A0F5J768_9BACT</name>
<dbReference type="Pfam" id="PF01832">
    <property type="entry name" value="Glucosaminidase"/>
    <property type="match status" value="1"/>
</dbReference>
<evidence type="ECO:0000259" key="2">
    <source>
        <dbReference type="SMART" id="SM00047"/>
    </source>
</evidence>
<dbReference type="InterPro" id="IPR002901">
    <property type="entry name" value="MGlyc_endo_b_GlcNAc-like_dom"/>
</dbReference>
<proteinExistence type="predicted"/>
<evidence type="ECO:0000256" key="1">
    <source>
        <dbReference type="ARBA" id="ARBA00022801"/>
    </source>
</evidence>
<reference evidence="3 4" key="1">
    <citation type="submission" date="2013-04" db="EMBL/GenBank/DDBJ databases">
        <title>The Genome Sequence of Parabacteroides goldsteinii DSM 19448.</title>
        <authorList>
            <consortium name="The Broad Institute Genomics Platform"/>
            <person name="Earl A."/>
            <person name="Ward D."/>
            <person name="Feldgarden M."/>
            <person name="Gevers D."/>
            <person name="Martens E."/>
            <person name="Sakamoto M."/>
            <person name="Benno Y."/>
            <person name="Song Y."/>
            <person name="Liu C."/>
            <person name="Lee J."/>
            <person name="Bolanos M."/>
            <person name="Vaisanen M.L."/>
            <person name="Finegold S.M."/>
            <person name="Walker B."/>
            <person name="Young S."/>
            <person name="Zeng Q."/>
            <person name="Gargeya S."/>
            <person name="Fitzgerald M."/>
            <person name="Haas B."/>
            <person name="Abouelleil A."/>
            <person name="Allen A.W."/>
            <person name="Alvarado L."/>
            <person name="Arachchi H.M."/>
            <person name="Berlin A.M."/>
            <person name="Chapman S.B."/>
            <person name="Gainer-Dewar J."/>
            <person name="Goldberg J."/>
            <person name="Griggs A."/>
            <person name="Gujja S."/>
            <person name="Hansen M."/>
            <person name="Howarth C."/>
            <person name="Imamovic A."/>
            <person name="Ireland A."/>
            <person name="Larimer J."/>
            <person name="McCowan C."/>
            <person name="Murphy C."/>
            <person name="Pearson M."/>
            <person name="Poon T.W."/>
            <person name="Priest M."/>
            <person name="Roberts A."/>
            <person name="Saif S."/>
            <person name="Shea T."/>
            <person name="Sisk P."/>
            <person name="Sykes S."/>
            <person name="Wortman J."/>
            <person name="Nusbaum C."/>
            <person name="Birren B."/>
        </authorList>
    </citation>
    <scope>NUCLEOTIDE SEQUENCE [LARGE SCALE GENOMIC DNA]</scope>
    <source>
        <strain evidence="3 4">DSM 19448</strain>
    </source>
</reference>
<feature type="domain" description="Mannosyl-glycoprotein endo-beta-N-acetylglucosamidase-like" evidence="2">
    <location>
        <begin position="21"/>
        <end position="162"/>
    </location>
</feature>
<comment type="caution">
    <text evidence="3">The sequence shown here is derived from an EMBL/GenBank/DDBJ whole genome shotgun (WGS) entry which is preliminary data.</text>
</comment>